<dbReference type="GO" id="GO:0050839">
    <property type="term" value="F:cell adhesion molecule binding"/>
    <property type="evidence" value="ECO:0007669"/>
    <property type="project" value="TreeGrafter"/>
</dbReference>
<organism evidence="3 4">
    <name type="scientific">Elysia marginata</name>
    <dbReference type="NCBI Taxonomy" id="1093978"/>
    <lineage>
        <taxon>Eukaryota</taxon>
        <taxon>Metazoa</taxon>
        <taxon>Spiralia</taxon>
        <taxon>Lophotrochozoa</taxon>
        <taxon>Mollusca</taxon>
        <taxon>Gastropoda</taxon>
        <taxon>Heterobranchia</taxon>
        <taxon>Euthyneura</taxon>
        <taxon>Panpulmonata</taxon>
        <taxon>Sacoglossa</taxon>
        <taxon>Placobranchoidea</taxon>
        <taxon>Plakobranchidae</taxon>
        <taxon>Elysia</taxon>
    </lineage>
</organism>
<dbReference type="CDD" id="cd06728">
    <property type="entry name" value="PDZ2_ZO1-like_ds"/>
    <property type="match status" value="1"/>
</dbReference>
<evidence type="ECO:0000259" key="2">
    <source>
        <dbReference type="PROSITE" id="PS50106"/>
    </source>
</evidence>
<feature type="non-terminal residue" evidence="3">
    <location>
        <position position="1"/>
    </location>
</feature>
<evidence type="ECO:0000313" key="4">
    <source>
        <dbReference type="Proteomes" id="UP000762676"/>
    </source>
</evidence>
<evidence type="ECO:0000256" key="1">
    <source>
        <dbReference type="SAM" id="MobiDB-lite"/>
    </source>
</evidence>
<dbReference type="GO" id="GO:0005923">
    <property type="term" value="C:bicellular tight junction"/>
    <property type="evidence" value="ECO:0007669"/>
    <property type="project" value="TreeGrafter"/>
</dbReference>
<dbReference type="AlphaFoldDB" id="A0AAV4J2C5"/>
<sequence>ASPNVVWETHRVTLHKAPTFGFGIAVSGGRDSPHFANGDPSVAISDVLKAGPAEGKLQINDRIVTVNGTSLENVDHATAINVLRDCGNTVSLVVRRRILLPLSHIENPSPPFKITLNKKNKKDDFGVVLGCRLYIREISPHSLAAAEATLREGDTVLKINNTPVENISVVEARKLLEKSKERLQLIVRKEREADRGAAVAGVTGTDAGASGGVGAAAGGGAMGFDTDLLPVRVRDKDDINLYRPSVRSEDDLYLKDTTLTPGAVGGNLAVPAGAYPNSENTRYDGHYVLDNDLPPRPSRDGDNGAPYRPADPRDGPASRHNNGYLSDTDQPAFYPPRLAPPVNSGLGYPGDDDDVFPHNPPLNNNLSIHEYVDK</sequence>
<dbReference type="PROSITE" id="PS50106">
    <property type="entry name" value="PDZ"/>
    <property type="match status" value="2"/>
</dbReference>
<gene>
    <name evidence="3" type="ORF">ElyMa_003226500</name>
</gene>
<dbReference type="PANTHER" id="PTHR13865">
    <property type="entry name" value="TIGHT JUNCTION PROTEIN"/>
    <property type="match status" value="1"/>
</dbReference>
<feature type="compositionally biased region" description="Polar residues" evidence="1">
    <location>
        <begin position="319"/>
        <end position="329"/>
    </location>
</feature>
<protein>
    <submittedName>
        <fullName evidence="3">Tight junction protein ZO-1</fullName>
    </submittedName>
</protein>
<reference evidence="3 4" key="1">
    <citation type="journal article" date="2021" name="Elife">
        <title>Chloroplast acquisition without the gene transfer in kleptoplastic sea slugs, Plakobranchus ocellatus.</title>
        <authorList>
            <person name="Maeda T."/>
            <person name="Takahashi S."/>
            <person name="Yoshida T."/>
            <person name="Shimamura S."/>
            <person name="Takaki Y."/>
            <person name="Nagai Y."/>
            <person name="Toyoda A."/>
            <person name="Suzuki Y."/>
            <person name="Arimoto A."/>
            <person name="Ishii H."/>
            <person name="Satoh N."/>
            <person name="Nishiyama T."/>
            <person name="Hasebe M."/>
            <person name="Maruyama T."/>
            <person name="Minagawa J."/>
            <person name="Obokata J."/>
            <person name="Shigenobu S."/>
        </authorList>
    </citation>
    <scope>NUCLEOTIDE SEQUENCE [LARGE SCALE GENOMIC DNA]</scope>
</reference>
<feature type="domain" description="PDZ" evidence="2">
    <location>
        <begin position="11"/>
        <end position="98"/>
    </location>
</feature>
<dbReference type="InterPro" id="IPR036034">
    <property type="entry name" value="PDZ_sf"/>
</dbReference>
<dbReference type="CDD" id="cd06727">
    <property type="entry name" value="PDZ1_ZO1-like"/>
    <property type="match status" value="1"/>
</dbReference>
<feature type="domain" description="PDZ" evidence="2">
    <location>
        <begin position="113"/>
        <end position="191"/>
    </location>
</feature>
<dbReference type="SMART" id="SM00228">
    <property type="entry name" value="PDZ"/>
    <property type="match status" value="2"/>
</dbReference>
<dbReference type="SUPFAM" id="SSF50156">
    <property type="entry name" value="PDZ domain-like"/>
    <property type="match status" value="2"/>
</dbReference>
<dbReference type="GO" id="GO:0045216">
    <property type="term" value="P:cell-cell junction organization"/>
    <property type="evidence" value="ECO:0007669"/>
    <property type="project" value="TreeGrafter"/>
</dbReference>
<dbReference type="EMBL" id="BMAT01006640">
    <property type="protein sequence ID" value="GFS16934.1"/>
    <property type="molecule type" value="Genomic_DNA"/>
</dbReference>
<dbReference type="Proteomes" id="UP000762676">
    <property type="component" value="Unassembled WGS sequence"/>
</dbReference>
<keyword evidence="4" id="KW-1185">Reference proteome</keyword>
<name>A0AAV4J2C5_9GAST</name>
<dbReference type="Pfam" id="PF00595">
    <property type="entry name" value="PDZ"/>
    <property type="match status" value="2"/>
</dbReference>
<dbReference type="InterPro" id="IPR001478">
    <property type="entry name" value="PDZ"/>
</dbReference>
<evidence type="ECO:0000313" key="3">
    <source>
        <dbReference type="EMBL" id="GFS16934.1"/>
    </source>
</evidence>
<feature type="region of interest" description="Disordered" evidence="1">
    <location>
        <begin position="275"/>
        <end position="374"/>
    </location>
</feature>
<dbReference type="Gene3D" id="2.30.42.10">
    <property type="match status" value="2"/>
</dbReference>
<dbReference type="GO" id="GO:0005886">
    <property type="term" value="C:plasma membrane"/>
    <property type="evidence" value="ECO:0007669"/>
    <property type="project" value="TreeGrafter"/>
</dbReference>
<proteinExistence type="predicted"/>
<accession>A0AAV4J2C5</accession>
<dbReference type="GO" id="GO:0150105">
    <property type="term" value="P:protein localization to cell-cell junction"/>
    <property type="evidence" value="ECO:0007669"/>
    <property type="project" value="TreeGrafter"/>
</dbReference>
<dbReference type="PANTHER" id="PTHR13865:SF28">
    <property type="entry name" value="POLYCHAETOID, ISOFORM O"/>
    <property type="match status" value="1"/>
</dbReference>
<dbReference type="FunFam" id="2.30.42.10:FF:000029">
    <property type="entry name" value="tight junction protein ZO-1 isoform X1"/>
    <property type="match status" value="1"/>
</dbReference>
<dbReference type="GO" id="GO:0098609">
    <property type="term" value="P:cell-cell adhesion"/>
    <property type="evidence" value="ECO:0007669"/>
    <property type="project" value="TreeGrafter"/>
</dbReference>
<comment type="caution">
    <text evidence="3">The sequence shown here is derived from an EMBL/GenBank/DDBJ whole genome shotgun (WGS) entry which is preliminary data.</text>
</comment>